<evidence type="ECO:0008006" key="5">
    <source>
        <dbReference type="Google" id="ProtNLM"/>
    </source>
</evidence>
<proteinExistence type="predicted"/>
<feature type="region of interest" description="Disordered" evidence="1">
    <location>
        <begin position="115"/>
        <end position="136"/>
    </location>
</feature>
<reference evidence="3 4" key="1">
    <citation type="submission" date="2018-06" db="EMBL/GenBank/DDBJ databases">
        <authorList>
            <consortium name="Pathogen Informatics"/>
            <person name="Doyle S."/>
        </authorList>
    </citation>
    <scope>NUCLEOTIDE SEQUENCE [LARGE SCALE GENOMIC DNA]</scope>
    <source>
        <strain evidence="3 4">NCTC13291</strain>
    </source>
</reference>
<feature type="signal peptide" evidence="2">
    <location>
        <begin position="1"/>
        <end position="40"/>
    </location>
</feature>
<feature type="chain" id="PRO_5017028771" description="Lipoprotein" evidence="2">
    <location>
        <begin position="41"/>
        <end position="136"/>
    </location>
</feature>
<accession>A0A379MYS9</accession>
<dbReference type="RefSeq" id="WP_019463143.1">
    <property type="nucleotide sequence ID" value="NZ_AP031462.1"/>
</dbReference>
<dbReference type="Proteomes" id="UP000254919">
    <property type="component" value="Unassembled WGS sequence"/>
</dbReference>
<name>A0A379MYS9_9PROT</name>
<gene>
    <name evidence="3" type="ORF">NCTC13291_00893</name>
</gene>
<organism evidence="3 4">
    <name type="scientific">Roseomonas mucosa</name>
    <dbReference type="NCBI Taxonomy" id="207340"/>
    <lineage>
        <taxon>Bacteria</taxon>
        <taxon>Pseudomonadati</taxon>
        <taxon>Pseudomonadota</taxon>
        <taxon>Alphaproteobacteria</taxon>
        <taxon>Acetobacterales</taxon>
        <taxon>Roseomonadaceae</taxon>
        <taxon>Roseomonas</taxon>
    </lineage>
</organism>
<evidence type="ECO:0000256" key="2">
    <source>
        <dbReference type="SAM" id="SignalP"/>
    </source>
</evidence>
<dbReference type="EMBL" id="UGVN01000001">
    <property type="protein sequence ID" value="SUE38813.1"/>
    <property type="molecule type" value="Genomic_DNA"/>
</dbReference>
<protein>
    <recommendedName>
        <fullName evidence="5">Lipoprotein</fullName>
    </recommendedName>
</protein>
<evidence type="ECO:0000313" key="3">
    <source>
        <dbReference type="EMBL" id="SUE38813.1"/>
    </source>
</evidence>
<keyword evidence="2" id="KW-0732">Signal</keyword>
<dbReference type="GeneID" id="99631950"/>
<sequence length="136" mass="14472">MPAFAPRPRTMSPARVHPAHARPARAALPLALLAALPLLAACNPGGAIVQPVPRAENPQEAACRREAARRPEVVALMRQQPPIDNITWYQRWQAEVAAAQLSATNDCLRAGGQPISGGVEAVRQPGMAGPDDQPLR</sequence>
<dbReference type="AlphaFoldDB" id="A0A379MYS9"/>
<evidence type="ECO:0000313" key="4">
    <source>
        <dbReference type="Proteomes" id="UP000254919"/>
    </source>
</evidence>
<evidence type="ECO:0000256" key="1">
    <source>
        <dbReference type="SAM" id="MobiDB-lite"/>
    </source>
</evidence>